<evidence type="ECO:0000313" key="1">
    <source>
        <dbReference type="EMBL" id="GGF74047.1"/>
    </source>
</evidence>
<name>A0ACB5PUX6_9BACT</name>
<organism evidence="1 2">
    <name type="scientific">Hymenobacter qilianensis</name>
    <dbReference type="NCBI Taxonomy" id="1385715"/>
    <lineage>
        <taxon>Bacteria</taxon>
        <taxon>Pseudomonadati</taxon>
        <taxon>Bacteroidota</taxon>
        <taxon>Cytophagia</taxon>
        <taxon>Cytophagales</taxon>
        <taxon>Hymenobacteraceae</taxon>
        <taxon>Hymenobacter</taxon>
    </lineage>
</organism>
<dbReference type="Proteomes" id="UP000605392">
    <property type="component" value="Unassembled WGS sequence"/>
</dbReference>
<sequence length="115" mass="13368">MGSKNKSKNKNGLELGELIFWLMVIGAVSYTTKNIIKNSLLESNYKIIDAVIIDSRNPLGNSRIPREFTYSYRFCLGDDCYTNNSLDTGYKIGNRVKVKYYERYPAFNEIYRDKK</sequence>
<dbReference type="EMBL" id="BMFN01000003">
    <property type="protein sequence ID" value="GGF74047.1"/>
    <property type="molecule type" value="Genomic_DNA"/>
</dbReference>
<accession>A0ACB5PUX6</accession>
<proteinExistence type="predicted"/>
<protein>
    <submittedName>
        <fullName evidence="1">Uncharacterized protein</fullName>
    </submittedName>
</protein>
<comment type="caution">
    <text evidence="1">The sequence shown here is derived from an EMBL/GenBank/DDBJ whole genome shotgun (WGS) entry which is preliminary data.</text>
</comment>
<reference evidence="1 2" key="1">
    <citation type="journal article" date="2019" name="Int. J. Syst. Evol. Microbiol.">
        <title>The Global Catalogue of Microorganisms (GCM) 10K type strain sequencing project: providing services to taxonomists for standard genome sequencing and annotation.</title>
        <authorList>
            <consortium name="The Broad Institute Genomics Platform"/>
            <consortium name="The Broad Institute Genome Sequencing Center for Infectious Disease"/>
            <person name="Wu L."/>
            <person name="Ma J."/>
        </authorList>
    </citation>
    <scope>NUCLEOTIDE SEQUENCE [LARGE SCALE GENOMIC DNA]</scope>
    <source>
        <strain evidence="1 2">CGMCC 1.12720</strain>
    </source>
</reference>
<keyword evidence="2" id="KW-1185">Reference proteome</keyword>
<evidence type="ECO:0000313" key="2">
    <source>
        <dbReference type="Proteomes" id="UP000605392"/>
    </source>
</evidence>
<gene>
    <name evidence="1" type="ORF">GCM10011375_31450</name>
</gene>